<feature type="transmembrane region" description="Helical" evidence="1">
    <location>
        <begin position="178"/>
        <end position="200"/>
    </location>
</feature>
<sequence length="336" mass="34573">MNGAAPSAAREHPARRAIEPVARRLAALRGLLGRHRRLTTITGTLLATAVLVVVLAGRRADFTAALSQASLGVLAVAAALQVLALLARSEAWHTTIEAAGGTVRRRLLYRASSMGYVGSLFNTQVGVAARIAALRRSCPAEAPSVSTLVAAEVPILATEAGLAALTSFTLIGPLGLPWWVPIILVAVMGALTAGLGHLSGRTARPLWRGLAVLRSMHGGRRLLAFVLVAVFAQILRNWLLLNAVGVPASLLDSVAVLIAMVVLGQLPIGPSVGAGAVVLILGHDGVAAAAAAGVLATATGTVGGLCFAAWATGDRLWVRLVPAGRERAVAAQRPRR</sequence>
<proteinExistence type="predicted"/>
<accession>A0A5B8U957</accession>
<keyword evidence="1" id="KW-0472">Membrane</keyword>
<evidence type="ECO:0008006" key="4">
    <source>
        <dbReference type="Google" id="ProtNLM"/>
    </source>
</evidence>
<dbReference type="AlphaFoldDB" id="A0A5B8U957"/>
<protein>
    <recommendedName>
        <fullName evidence="4">Flippase-like domain-containing protein</fullName>
    </recommendedName>
</protein>
<dbReference type="RefSeq" id="WP_146921680.1">
    <property type="nucleotide sequence ID" value="NZ_CP042430.1"/>
</dbReference>
<dbReference type="KEGG" id="bsol:FSW04_18195"/>
<evidence type="ECO:0000256" key="1">
    <source>
        <dbReference type="SAM" id="Phobius"/>
    </source>
</evidence>
<reference evidence="2 3" key="1">
    <citation type="journal article" date="2018" name="J. Microbiol.">
        <title>Baekduia soli gen. nov., sp. nov., a novel bacterium isolated from the soil of Baekdu Mountain and proposal of a novel family name, Baekduiaceae fam. nov.</title>
        <authorList>
            <person name="An D.S."/>
            <person name="Siddiqi M.Z."/>
            <person name="Kim K.H."/>
            <person name="Yu H.S."/>
            <person name="Im W.T."/>
        </authorList>
    </citation>
    <scope>NUCLEOTIDE SEQUENCE [LARGE SCALE GENOMIC DNA]</scope>
    <source>
        <strain evidence="2 3">BR7-21</strain>
    </source>
</reference>
<organism evidence="2 3">
    <name type="scientific">Baekduia soli</name>
    <dbReference type="NCBI Taxonomy" id="496014"/>
    <lineage>
        <taxon>Bacteria</taxon>
        <taxon>Bacillati</taxon>
        <taxon>Actinomycetota</taxon>
        <taxon>Thermoleophilia</taxon>
        <taxon>Solirubrobacterales</taxon>
        <taxon>Baekduiaceae</taxon>
        <taxon>Baekduia</taxon>
    </lineage>
</organism>
<dbReference type="OrthoDB" id="5243819at2"/>
<keyword evidence="1" id="KW-1133">Transmembrane helix</keyword>
<feature type="transmembrane region" description="Helical" evidence="1">
    <location>
        <begin position="288"/>
        <end position="311"/>
    </location>
</feature>
<keyword evidence="1" id="KW-0812">Transmembrane</keyword>
<dbReference type="Proteomes" id="UP000321805">
    <property type="component" value="Chromosome"/>
</dbReference>
<feature type="transmembrane region" description="Helical" evidence="1">
    <location>
        <begin position="107"/>
        <end position="133"/>
    </location>
</feature>
<feature type="transmembrane region" description="Helical" evidence="1">
    <location>
        <begin position="38"/>
        <end position="57"/>
    </location>
</feature>
<dbReference type="GO" id="GO:0005886">
    <property type="term" value="C:plasma membrane"/>
    <property type="evidence" value="ECO:0007669"/>
    <property type="project" value="UniProtKB-SubCell"/>
</dbReference>
<evidence type="ECO:0000313" key="2">
    <source>
        <dbReference type="EMBL" id="QEC49318.1"/>
    </source>
</evidence>
<keyword evidence="3" id="KW-1185">Reference proteome</keyword>
<feature type="transmembrane region" description="Helical" evidence="1">
    <location>
        <begin position="253"/>
        <end position="281"/>
    </location>
</feature>
<name>A0A5B8U957_9ACTN</name>
<dbReference type="EMBL" id="CP042430">
    <property type="protein sequence ID" value="QEC49318.1"/>
    <property type="molecule type" value="Genomic_DNA"/>
</dbReference>
<feature type="transmembrane region" description="Helical" evidence="1">
    <location>
        <begin position="69"/>
        <end position="87"/>
    </location>
</feature>
<evidence type="ECO:0000313" key="3">
    <source>
        <dbReference type="Proteomes" id="UP000321805"/>
    </source>
</evidence>
<feature type="transmembrane region" description="Helical" evidence="1">
    <location>
        <begin position="221"/>
        <end position="241"/>
    </location>
</feature>
<gene>
    <name evidence="2" type="ORF">FSW04_18195</name>
</gene>